<feature type="transmembrane region" description="Helical" evidence="6">
    <location>
        <begin position="213"/>
        <end position="231"/>
    </location>
</feature>
<comment type="caution">
    <text evidence="8">The sequence shown here is derived from an EMBL/GenBank/DDBJ whole genome shotgun (WGS) entry which is preliminary data.</text>
</comment>
<feature type="domain" description="Type II secretion system protein GspF" evidence="7">
    <location>
        <begin position="103"/>
        <end position="227"/>
    </location>
</feature>
<dbReference type="AlphaFoldDB" id="A0A841EBQ1"/>
<evidence type="ECO:0000256" key="6">
    <source>
        <dbReference type="SAM" id="Phobius"/>
    </source>
</evidence>
<dbReference type="InterPro" id="IPR018076">
    <property type="entry name" value="T2SS_GspF_dom"/>
</dbReference>
<evidence type="ECO:0000256" key="4">
    <source>
        <dbReference type="ARBA" id="ARBA00022989"/>
    </source>
</evidence>
<evidence type="ECO:0000313" key="8">
    <source>
        <dbReference type="EMBL" id="MBB5998759.1"/>
    </source>
</evidence>
<reference evidence="8 9" key="1">
    <citation type="submission" date="2020-08" db="EMBL/GenBank/DDBJ databases">
        <title>Sequencing the genomes of 1000 actinobacteria strains.</title>
        <authorList>
            <person name="Klenk H.-P."/>
        </authorList>
    </citation>
    <scope>NUCLEOTIDE SEQUENCE [LARGE SCALE GENOMIC DNA]</scope>
    <source>
        <strain evidence="8 9">DSM 44593</strain>
    </source>
</reference>
<gene>
    <name evidence="8" type="ORF">HNR25_002510</name>
</gene>
<proteinExistence type="predicted"/>
<keyword evidence="3 6" id="KW-0812">Transmembrane</keyword>
<protein>
    <submittedName>
        <fullName evidence="8">Flp pilus assembly protein TadB</fullName>
    </submittedName>
</protein>
<dbReference type="Pfam" id="PF00482">
    <property type="entry name" value="T2SSF"/>
    <property type="match status" value="1"/>
</dbReference>
<feature type="transmembrane region" description="Helical" evidence="6">
    <location>
        <begin position="6"/>
        <end position="27"/>
    </location>
</feature>
<feature type="transmembrane region" description="Helical" evidence="6">
    <location>
        <begin position="69"/>
        <end position="86"/>
    </location>
</feature>
<evidence type="ECO:0000259" key="7">
    <source>
        <dbReference type="Pfam" id="PF00482"/>
    </source>
</evidence>
<keyword evidence="4 6" id="KW-1133">Transmembrane helix</keyword>
<dbReference type="GO" id="GO:0005886">
    <property type="term" value="C:plasma membrane"/>
    <property type="evidence" value="ECO:0007669"/>
    <property type="project" value="UniProtKB-SubCell"/>
</dbReference>
<evidence type="ECO:0000256" key="3">
    <source>
        <dbReference type="ARBA" id="ARBA00022692"/>
    </source>
</evidence>
<dbReference type="Proteomes" id="UP000578077">
    <property type="component" value="Unassembled WGS sequence"/>
</dbReference>
<dbReference type="EMBL" id="JACHLY010000001">
    <property type="protein sequence ID" value="MBB5998759.1"/>
    <property type="molecule type" value="Genomic_DNA"/>
</dbReference>
<evidence type="ECO:0000313" key="9">
    <source>
        <dbReference type="Proteomes" id="UP000578077"/>
    </source>
</evidence>
<keyword evidence="5 6" id="KW-0472">Membrane</keyword>
<accession>A0A841EBQ1</accession>
<comment type="subcellular location">
    <subcellularLocation>
        <location evidence="1">Cell membrane</location>
        <topology evidence="1">Multi-pass membrane protein</topology>
    </subcellularLocation>
</comment>
<dbReference type="PANTHER" id="PTHR35007">
    <property type="entry name" value="INTEGRAL MEMBRANE PROTEIN-RELATED"/>
    <property type="match status" value="1"/>
</dbReference>
<sequence length="285" mass="29851">MYDVIAAIAGAGVAAGCLFAVLGFAPVGPEAPKPGRRRLKSLSRRQGIRLAAALLTGALLWLITGWVVAIVLAPLAVLGLPHLVGGEKEAARAIERLEAVEEWVRQLASRLSAGIVVEQALVSSAQTAPTAIRQDVARLGSRLQQGWRTATALNGLAEDLDSPVGDLVTSELTLAATRRGSGVSQSLTLLAELVAEEVAMHRQVDAERARPRLTARLVTIIAVVAAAGLTLSGDFMEPYASPAGQAFLALLGTVFAGAVLWMRRMTATRPGPRFLTGPSTTEASR</sequence>
<keyword evidence="2" id="KW-1003">Cell membrane</keyword>
<evidence type="ECO:0000256" key="1">
    <source>
        <dbReference type="ARBA" id="ARBA00004651"/>
    </source>
</evidence>
<keyword evidence="9" id="KW-1185">Reference proteome</keyword>
<evidence type="ECO:0000256" key="5">
    <source>
        <dbReference type="ARBA" id="ARBA00023136"/>
    </source>
</evidence>
<name>A0A841EBQ1_9ACTN</name>
<organism evidence="8 9">
    <name type="scientific">Streptomonospora salina</name>
    <dbReference type="NCBI Taxonomy" id="104205"/>
    <lineage>
        <taxon>Bacteria</taxon>
        <taxon>Bacillati</taxon>
        <taxon>Actinomycetota</taxon>
        <taxon>Actinomycetes</taxon>
        <taxon>Streptosporangiales</taxon>
        <taxon>Nocardiopsidaceae</taxon>
        <taxon>Streptomonospora</taxon>
    </lineage>
</organism>
<dbReference type="PANTHER" id="PTHR35007:SF3">
    <property type="entry name" value="POSSIBLE CONSERVED ALANINE RICH MEMBRANE PROTEIN"/>
    <property type="match status" value="1"/>
</dbReference>
<evidence type="ECO:0000256" key="2">
    <source>
        <dbReference type="ARBA" id="ARBA00022475"/>
    </source>
</evidence>
<feature type="transmembrane region" description="Helical" evidence="6">
    <location>
        <begin position="243"/>
        <end position="262"/>
    </location>
</feature>
<dbReference type="RefSeq" id="WP_184635232.1">
    <property type="nucleotide sequence ID" value="NZ_BAABKT010000013.1"/>
</dbReference>